<organism evidence="13 14">
    <name type="scientific">Flammeovirga aprica JL-4</name>
    <dbReference type="NCBI Taxonomy" id="694437"/>
    <lineage>
        <taxon>Bacteria</taxon>
        <taxon>Pseudomonadati</taxon>
        <taxon>Bacteroidota</taxon>
        <taxon>Cytophagia</taxon>
        <taxon>Cytophagales</taxon>
        <taxon>Flammeovirgaceae</taxon>
        <taxon>Flammeovirga</taxon>
    </lineage>
</organism>
<evidence type="ECO:0000256" key="5">
    <source>
        <dbReference type="ARBA" id="ARBA00023077"/>
    </source>
</evidence>
<evidence type="ECO:0000256" key="2">
    <source>
        <dbReference type="ARBA" id="ARBA00022448"/>
    </source>
</evidence>
<feature type="signal peptide" evidence="10">
    <location>
        <begin position="1"/>
        <end position="26"/>
    </location>
</feature>
<evidence type="ECO:0000313" key="14">
    <source>
        <dbReference type="Proteomes" id="UP000576082"/>
    </source>
</evidence>
<evidence type="ECO:0000256" key="1">
    <source>
        <dbReference type="ARBA" id="ARBA00004571"/>
    </source>
</evidence>
<dbReference type="Gene3D" id="2.60.40.1120">
    <property type="entry name" value="Carboxypeptidase-like, regulatory domain"/>
    <property type="match status" value="1"/>
</dbReference>
<comment type="caution">
    <text evidence="13">The sequence shown here is derived from an EMBL/GenBank/DDBJ whole genome shotgun (WGS) entry which is preliminary data.</text>
</comment>
<dbReference type="SUPFAM" id="SSF56935">
    <property type="entry name" value="Porins"/>
    <property type="match status" value="1"/>
</dbReference>
<dbReference type="InterPro" id="IPR037066">
    <property type="entry name" value="Plug_dom_sf"/>
</dbReference>
<gene>
    <name evidence="13" type="ORF">HHU12_02865</name>
</gene>
<keyword evidence="6 8" id="KW-0472">Membrane</keyword>
<evidence type="ECO:0000259" key="12">
    <source>
        <dbReference type="Pfam" id="PF07715"/>
    </source>
</evidence>
<name>A0A7X9P1X2_9BACT</name>
<feature type="domain" description="TonB-dependent receptor plug" evidence="12">
    <location>
        <begin position="219"/>
        <end position="345"/>
    </location>
</feature>
<evidence type="ECO:0000256" key="10">
    <source>
        <dbReference type="SAM" id="SignalP"/>
    </source>
</evidence>
<proteinExistence type="inferred from homology"/>
<keyword evidence="13" id="KW-0675">Receptor</keyword>
<evidence type="ECO:0000256" key="6">
    <source>
        <dbReference type="ARBA" id="ARBA00023136"/>
    </source>
</evidence>
<dbReference type="NCBIfam" id="TIGR04056">
    <property type="entry name" value="OMP_RagA_SusC"/>
    <property type="match status" value="1"/>
</dbReference>
<dbReference type="Pfam" id="PF00593">
    <property type="entry name" value="TonB_dep_Rec_b-barrel"/>
    <property type="match status" value="1"/>
</dbReference>
<evidence type="ECO:0000313" key="13">
    <source>
        <dbReference type="EMBL" id="NME66897.1"/>
    </source>
</evidence>
<evidence type="ECO:0000256" key="8">
    <source>
        <dbReference type="PROSITE-ProRule" id="PRU01360"/>
    </source>
</evidence>
<accession>A0A7X9P1X2</accession>
<keyword evidence="5 9" id="KW-0798">TonB box</keyword>
<evidence type="ECO:0000256" key="9">
    <source>
        <dbReference type="RuleBase" id="RU003357"/>
    </source>
</evidence>
<dbReference type="GO" id="GO:0009279">
    <property type="term" value="C:cell outer membrane"/>
    <property type="evidence" value="ECO:0007669"/>
    <property type="project" value="UniProtKB-SubCell"/>
</dbReference>
<keyword evidence="4 8" id="KW-0812">Transmembrane</keyword>
<dbReference type="InterPro" id="IPR023997">
    <property type="entry name" value="TonB-dep_OMP_SusC/RagA_CS"/>
</dbReference>
<dbReference type="FunFam" id="2.170.130.10:FF:000008">
    <property type="entry name" value="SusC/RagA family TonB-linked outer membrane protein"/>
    <property type="match status" value="1"/>
</dbReference>
<feature type="chain" id="PRO_5031414424" evidence="10">
    <location>
        <begin position="27"/>
        <end position="1107"/>
    </location>
</feature>
<keyword evidence="14" id="KW-1185">Reference proteome</keyword>
<dbReference type="EMBL" id="JABANE010000005">
    <property type="protein sequence ID" value="NME66897.1"/>
    <property type="molecule type" value="Genomic_DNA"/>
</dbReference>
<dbReference type="SUPFAM" id="SSF49464">
    <property type="entry name" value="Carboxypeptidase regulatory domain-like"/>
    <property type="match status" value="1"/>
</dbReference>
<dbReference type="InterPro" id="IPR000531">
    <property type="entry name" value="Beta-barrel_TonB"/>
</dbReference>
<keyword evidence="7 8" id="KW-0998">Cell outer membrane</keyword>
<keyword evidence="10" id="KW-0732">Signal</keyword>
<sequence length="1107" mass="121764">MKLSTKRLIYALIFMSVMGFYSPAQAYHFENTQTTIPLEVEGITLHGLFKAIEGKTDLVFMYDQSVENNTTLFNFSSSDISVTEILEQVTQKTGYTFKVINQTVYVKQPIDASNTSQGNKKVQQEDRIIEGQVIDQETKEPLIGASVYIKNTTKGVVTDFNGNFRIKVQGQVTTLVCSFISYKKQEISIEGKNKITIALQLDSKALQEVVVVGYGTQEAKDVTGAVGMVKEEDFNQGMINSPEQLLQGKMAGVNVVASSGEPGAAMNIVIRGASSIRSGNSPLYVIDGMPLDNSDVSPEGADMGVGSSQAKNPLNFLNPNDIASINILKDASATAIYGARGSNGVILITTKKGKEGKGTLSYAGSAGLSTLSKRVDVLETPAFITATDRIAEENGTENNYIYDRNVNTDWQKEMTRTAKTQNHNLSFSGGKDQSSYLASINYFDQEGIMKQSQQIRFSGRINVTQNFFEDRLKLGANLTASQVEDSGIPRSNGAGSGGELITNMLKSNPTYPTHDENGELFVFPSGVNPYAFLELYQDYTKTNRIIGNFNAEIQLLKGLSYKLNTGVDNATSNRNLQIDPNNIEFFSPDGRATILNVESENRLIENYFNYQLKTGRHNMKFLLGHSYQRFYRRTYGFTVNNLTTTEVDAINNPSIGSDLTSTPPTGSAQVNELQSFFGRVNYTFNEKYIFTASLRADGSSKFGDNNKYGIFPSFAAAWRLSEEPFIQNLGVFSNLKLRASWGQTGNQEIPNKITQASYSTSVSNGYWLNEGGEITNGITLARTANPDIKWEVNTQANIGVDFELFQGKLYGTFDYFNKKTTDLLLKMTSQDPSPSPYVWKNVDGTITNKGFEFSLGGHVITRGNFNWNVDANVTRIQNEINKLPLTLISTGSLSGPGLSGAQVNAYANGQPIGAFYLLEHLGFDEEGKNIFNDVDGDGTITNNDRVFAGSALPNYTLGLTNNLSYKNVDLSFSLNGSIGNKVYNNTANAYFSIPSLTNGNNITNAIASTNESSQNVPQPSTYYLEDANFLRLNYLTIGYKFNTSKWNNVSNLRIYATGQNLLTITNYSGFDPEVNTDKSSDGNLSYGIDYANYPRARTFILGVNVSF</sequence>
<comment type="subcellular location">
    <subcellularLocation>
        <location evidence="1 8">Cell outer membrane</location>
        <topology evidence="1 8">Multi-pass membrane protein</topology>
    </subcellularLocation>
</comment>
<dbReference type="Gene3D" id="2.40.170.20">
    <property type="entry name" value="TonB-dependent receptor, beta-barrel domain"/>
    <property type="match status" value="1"/>
</dbReference>
<protein>
    <submittedName>
        <fullName evidence="13">TonB-dependent receptor</fullName>
    </submittedName>
</protein>
<dbReference type="NCBIfam" id="TIGR04057">
    <property type="entry name" value="SusC_RagA_signa"/>
    <property type="match status" value="1"/>
</dbReference>
<dbReference type="InterPro" id="IPR036942">
    <property type="entry name" value="Beta-barrel_TonB_sf"/>
</dbReference>
<reference evidence="13 14" key="1">
    <citation type="submission" date="2020-04" db="EMBL/GenBank/DDBJ databases">
        <title>Flammeovirga sp. SR4, a novel species isolated from seawater.</title>
        <authorList>
            <person name="Wang X."/>
        </authorList>
    </citation>
    <scope>NUCLEOTIDE SEQUENCE [LARGE SCALE GENOMIC DNA]</scope>
    <source>
        <strain evidence="13 14">ATCC 23126</strain>
    </source>
</reference>
<evidence type="ECO:0000256" key="3">
    <source>
        <dbReference type="ARBA" id="ARBA00022452"/>
    </source>
</evidence>
<feature type="domain" description="TonB-dependent receptor-like beta-barrel" evidence="11">
    <location>
        <begin position="526"/>
        <end position="974"/>
    </location>
</feature>
<keyword evidence="3 8" id="KW-1134">Transmembrane beta strand</keyword>
<evidence type="ECO:0000256" key="4">
    <source>
        <dbReference type="ARBA" id="ARBA00022692"/>
    </source>
</evidence>
<dbReference type="InterPro" id="IPR023996">
    <property type="entry name" value="TonB-dep_OMP_SusC/RagA"/>
</dbReference>
<dbReference type="PROSITE" id="PS52016">
    <property type="entry name" value="TONB_DEPENDENT_REC_3"/>
    <property type="match status" value="1"/>
</dbReference>
<dbReference type="RefSeq" id="WP_169654818.1">
    <property type="nucleotide sequence ID" value="NZ_JABANE010000005.1"/>
</dbReference>
<dbReference type="Proteomes" id="UP000576082">
    <property type="component" value="Unassembled WGS sequence"/>
</dbReference>
<evidence type="ECO:0000256" key="7">
    <source>
        <dbReference type="ARBA" id="ARBA00023237"/>
    </source>
</evidence>
<dbReference type="InterPro" id="IPR012910">
    <property type="entry name" value="Plug_dom"/>
</dbReference>
<dbReference type="Gene3D" id="2.170.130.10">
    <property type="entry name" value="TonB-dependent receptor, plug domain"/>
    <property type="match status" value="1"/>
</dbReference>
<dbReference type="Pfam" id="PF07715">
    <property type="entry name" value="Plug"/>
    <property type="match status" value="1"/>
</dbReference>
<keyword evidence="2 8" id="KW-0813">Transport</keyword>
<dbReference type="InterPro" id="IPR008969">
    <property type="entry name" value="CarboxyPept-like_regulatory"/>
</dbReference>
<dbReference type="Pfam" id="PF13715">
    <property type="entry name" value="CarbopepD_reg_2"/>
    <property type="match status" value="1"/>
</dbReference>
<dbReference type="AlphaFoldDB" id="A0A7X9P1X2"/>
<dbReference type="InterPro" id="IPR039426">
    <property type="entry name" value="TonB-dep_rcpt-like"/>
</dbReference>
<evidence type="ECO:0000259" key="11">
    <source>
        <dbReference type="Pfam" id="PF00593"/>
    </source>
</evidence>
<comment type="similarity">
    <text evidence="8 9">Belongs to the TonB-dependent receptor family.</text>
</comment>